<evidence type="ECO:0000259" key="10">
    <source>
        <dbReference type="PROSITE" id="PS51324"/>
    </source>
</evidence>
<feature type="domain" description="ERV/ALR sulfhydryl oxidase" evidence="10">
    <location>
        <begin position="283"/>
        <end position="388"/>
    </location>
</feature>
<dbReference type="EMBL" id="CAXHTA020000004">
    <property type="protein sequence ID" value="CAL5220569.1"/>
    <property type="molecule type" value="Genomic_DNA"/>
</dbReference>
<dbReference type="Proteomes" id="UP001497392">
    <property type="component" value="Unassembled WGS sequence"/>
</dbReference>
<dbReference type="InterPro" id="IPR017905">
    <property type="entry name" value="ERV/ALR_sulphydryl_oxidase"/>
</dbReference>
<dbReference type="Pfam" id="PF04777">
    <property type="entry name" value="Evr1_Alr"/>
    <property type="match status" value="1"/>
</dbReference>
<dbReference type="InterPro" id="IPR013766">
    <property type="entry name" value="Thioredoxin_domain"/>
</dbReference>
<protein>
    <recommendedName>
        <fullName evidence="8">Sulfhydryl oxidase</fullName>
        <ecNumber evidence="8">1.8.3.2</ecNumber>
    </recommendedName>
</protein>
<dbReference type="InterPro" id="IPR036249">
    <property type="entry name" value="Thioredoxin-like_sf"/>
</dbReference>
<name>A0ABP1FKS2_9CHLO</name>
<keyword evidence="3 9" id="KW-0732">Signal</keyword>
<dbReference type="InterPro" id="IPR017937">
    <property type="entry name" value="Thioredoxin_CS"/>
</dbReference>
<evidence type="ECO:0000256" key="9">
    <source>
        <dbReference type="SAM" id="SignalP"/>
    </source>
</evidence>
<evidence type="ECO:0000313" key="12">
    <source>
        <dbReference type="EMBL" id="CAL5220569.1"/>
    </source>
</evidence>
<evidence type="ECO:0000256" key="1">
    <source>
        <dbReference type="ARBA" id="ARBA00001974"/>
    </source>
</evidence>
<keyword evidence="4 8" id="KW-0274">FAD</keyword>
<dbReference type="Gene3D" id="3.40.30.10">
    <property type="entry name" value="Glutaredoxin"/>
    <property type="match status" value="1"/>
</dbReference>
<sequence>MSRESLSTPTRVFFVALLLTAGLADESEDIALKPVDLKKDGFDVTLQVLPSGRGVLMEFYAAWCPACKHFQPHYDKVAEYFHGTPRPKPEVYVARVDCATEGALCTLYNIGHYPTLKFGRPADFEVSKGGKLEDYSGVRAEKEIIEWVGKLQSTAYDFDPNREAQAFQQAAPVAKKEEDAPKLPQRVDLNDIESSTILSFRYIVEMGDGLSGLEKRQALKDWLDLLSRSHPLNRCAQGAKNALDSLPKIWPPDAPGASAVALGQIKICGDGVSLKEWGSCRGSRETSRGYTCGLWLLLHSLAARSSPPETVGAFWMAAVKQFVEQFFQCSECSQHFGAMAAEEAAAAVTTKRDAVLWAWHAHNIVNKRVADEEFKDHSGDPFFPKVQWPPPELCPLCRAPSVTAGATAGKASTEAEPEWNEDEVYRFMVRYYGDAGEKAEAASVAYFGGRKGLSSKVDKARRHGYTIAKVGGIALVALAVYVLARSAGSGRKGASIL</sequence>
<evidence type="ECO:0000256" key="4">
    <source>
        <dbReference type="ARBA" id="ARBA00022827"/>
    </source>
</evidence>
<comment type="catalytic activity">
    <reaction evidence="8">
        <text>2 R'C(R)SH + O2 = R'C(R)S-S(R)CR' + H2O2</text>
        <dbReference type="Rhea" id="RHEA:17357"/>
        <dbReference type="ChEBI" id="CHEBI:15379"/>
        <dbReference type="ChEBI" id="CHEBI:16240"/>
        <dbReference type="ChEBI" id="CHEBI:16520"/>
        <dbReference type="ChEBI" id="CHEBI:17412"/>
        <dbReference type="EC" id="1.8.3.2"/>
    </reaction>
</comment>
<feature type="signal peptide" evidence="9">
    <location>
        <begin position="1"/>
        <end position="24"/>
    </location>
</feature>
<proteinExistence type="predicted"/>
<keyword evidence="13" id="KW-1185">Reference proteome</keyword>
<accession>A0ABP1FKS2</accession>
<evidence type="ECO:0000256" key="5">
    <source>
        <dbReference type="ARBA" id="ARBA00023002"/>
    </source>
</evidence>
<organism evidence="12 13">
    <name type="scientific">Coccomyxa viridis</name>
    <dbReference type="NCBI Taxonomy" id="1274662"/>
    <lineage>
        <taxon>Eukaryota</taxon>
        <taxon>Viridiplantae</taxon>
        <taxon>Chlorophyta</taxon>
        <taxon>core chlorophytes</taxon>
        <taxon>Trebouxiophyceae</taxon>
        <taxon>Trebouxiophyceae incertae sedis</taxon>
        <taxon>Coccomyxaceae</taxon>
        <taxon>Coccomyxa</taxon>
    </lineage>
</organism>
<evidence type="ECO:0000256" key="7">
    <source>
        <dbReference type="ARBA" id="ARBA00023180"/>
    </source>
</evidence>
<dbReference type="PANTHER" id="PTHR22897">
    <property type="entry name" value="QUIESCIN Q6-RELATED SULFHYDRYL OXIDASE"/>
    <property type="match status" value="1"/>
</dbReference>
<feature type="domain" description="Thioredoxin" evidence="11">
    <location>
        <begin position="21"/>
        <end position="153"/>
    </location>
</feature>
<evidence type="ECO:0000256" key="2">
    <source>
        <dbReference type="ARBA" id="ARBA00022630"/>
    </source>
</evidence>
<evidence type="ECO:0000256" key="8">
    <source>
        <dbReference type="RuleBase" id="RU371123"/>
    </source>
</evidence>
<keyword evidence="7" id="KW-0325">Glycoprotein</keyword>
<dbReference type="PROSITE" id="PS00194">
    <property type="entry name" value="THIOREDOXIN_1"/>
    <property type="match status" value="1"/>
</dbReference>
<dbReference type="InterPro" id="IPR039798">
    <property type="entry name" value="Sulfhydryl_oxidase"/>
</dbReference>
<comment type="cofactor">
    <cofactor evidence="1 8">
        <name>FAD</name>
        <dbReference type="ChEBI" id="CHEBI:57692"/>
    </cofactor>
</comment>
<reference evidence="12 13" key="1">
    <citation type="submission" date="2024-06" db="EMBL/GenBank/DDBJ databases">
        <authorList>
            <person name="Kraege A."/>
            <person name="Thomma B."/>
        </authorList>
    </citation>
    <scope>NUCLEOTIDE SEQUENCE [LARGE SCALE GENOMIC DNA]</scope>
</reference>
<dbReference type="PANTHER" id="PTHR22897:SF8">
    <property type="entry name" value="SULFHYDRYL OXIDASE"/>
    <property type="match status" value="1"/>
</dbReference>
<evidence type="ECO:0000256" key="6">
    <source>
        <dbReference type="ARBA" id="ARBA00023157"/>
    </source>
</evidence>
<feature type="chain" id="PRO_5046729137" description="Sulfhydryl oxidase" evidence="9">
    <location>
        <begin position="25"/>
        <end position="497"/>
    </location>
</feature>
<dbReference type="PROSITE" id="PS51324">
    <property type="entry name" value="ERV_ALR"/>
    <property type="match status" value="1"/>
</dbReference>
<keyword evidence="5 8" id="KW-0560">Oxidoreductase</keyword>
<dbReference type="SUPFAM" id="SSF69000">
    <property type="entry name" value="FAD-dependent thiol oxidase"/>
    <property type="match status" value="1"/>
</dbReference>
<evidence type="ECO:0000256" key="3">
    <source>
        <dbReference type="ARBA" id="ARBA00022729"/>
    </source>
</evidence>
<dbReference type="InterPro" id="IPR036774">
    <property type="entry name" value="ERV/ALR_sulphydryl_oxid_sf"/>
</dbReference>
<evidence type="ECO:0000313" key="13">
    <source>
        <dbReference type="Proteomes" id="UP001497392"/>
    </source>
</evidence>
<keyword evidence="2 8" id="KW-0285">Flavoprotein</keyword>
<keyword evidence="6" id="KW-1015">Disulfide bond</keyword>
<dbReference type="Pfam" id="PF00085">
    <property type="entry name" value="Thioredoxin"/>
    <property type="match status" value="1"/>
</dbReference>
<gene>
    <name evidence="12" type="primary">g2607</name>
    <name evidence="12" type="ORF">VP750_LOCUS2228</name>
</gene>
<dbReference type="EC" id="1.8.3.2" evidence="8"/>
<comment type="caution">
    <text evidence="12">The sequence shown here is derived from an EMBL/GenBank/DDBJ whole genome shotgun (WGS) entry which is preliminary data.</text>
</comment>
<dbReference type="CDD" id="cd02961">
    <property type="entry name" value="PDI_a_family"/>
    <property type="match status" value="1"/>
</dbReference>
<evidence type="ECO:0000259" key="11">
    <source>
        <dbReference type="PROSITE" id="PS51352"/>
    </source>
</evidence>
<dbReference type="PROSITE" id="PS51352">
    <property type="entry name" value="THIOREDOXIN_2"/>
    <property type="match status" value="1"/>
</dbReference>
<dbReference type="Gene3D" id="1.20.120.310">
    <property type="entry name" value="ERV/ALR sulfhydryl oxidase domain"/>
    <property type="match status" value="1"/>
</dbReference>
<dbReference type="SUPFAM" id="SSF52833">
    <property type="entry name" value="Thioredoxin-like"/>
    <property type="match status" value="1"/>
</dbReference>